<evidence type="ECO:0000313" key="2">
    <source>
        <dbReference type="Ensembl" id="ENSNFUP00015008741.1"/>
    </source>
</evidence>
<name>A0A8C6KS08_NOTFU</name>
<protein>
    <submittedName>
        <fullName evidence="2">Uncharacterized protein</fullName>
    </submittedName>
</protein>
<dbReference type="Ensembl" id="ENSNFUT00015009183.1">
    <property type="protein sequence ID" value="ENSNFUP00015008741.1"/>
    <property type="gene ID" value="ENSNFUG00015004257.1"/>
</dbReference>
<proteinExistence type="predicted"/>
<feature type="compositionally biased region" description="Pro residues" evidence="1">
    <location>
        <begin position="58"/>
        <end position="68"/>
    </location>
</feature>
<dbReference type="AlphaFoldDB" id="A0A8C6KS08"/>
<dbReference type="Proteomes" id="UP000694548">
    <property type="component" value="Chromosome sgr04"/>
</dbReference>
<feature type="region of interest" description="Disordered" evidence="1">
    <location>
        <begin position="1"/>
        <end position="27"/>
    </location>
</feature>
<sequence length="68" mass="7254">EGGGRGVAREGGVEKSLRREWNNRTEGVIPVPQAFVSPLHVSCVSVRKLPPGQQSDLPPHPPPAPTHS</sequence>
<reference evidence="2" key="3">
    <citation type="submission" date="2025-09" db="UniProtKB">
        <authorList>
            <consortium name="Ensembl"/>
        </authorList>
    </citation>
    <scope>IDENTIFICATION</scope>
</reference>
<reference evidence="2" key="2">
    <citation type="submission" date="2025-08" db="UniProtKB">
        <authorList>
            <consortium name="Ensembl"/>
        </authorList>
    </citation>
    <scope>IDENTIFICATION</scope>
</reference>
<keyword evidence="3" id="KW-1185">Reference proteome</keyword>
<evidence type="ECO:0000313" key="3">
    <source>
        <dbReference type="Proteomes" id="UP000694548"/>
    </source>
</evidence>
<organism evidence="2 3">
    <name type="scientific">Nothobranchius furzeri</name>
    <name type="common">Turquoise killifish</name>
    <dbReference type="NCBI Taxonomy" id="105023"/>
    <lineage>
        <taxon>Eukaryota</taxon>
        <taxon>Metazoa</taxon>
        <taxon>Chordata</taxon>
        <taxon>Craniata</taxon>
        <taxon>Vertebrata</taxon>
        <taxon>Euteleostomi</taxon>
        <taxon>Actinopterygii</taxon>
        <taxon>Neopterygii</taxon>
        <taxon>Teleostei</taxon>
        <taxon>Neoteleostei</taxon>
        <taxon>Acanthomorphata</taxon>
        <taxon>Ovalentaria</taxon>
        <taxon>Atherinomorphae</taxon>
        <taxon>Cyprinodontiformes</taxon>
        <taxon>Nothobranchiidae</taxon>
        <taxon>Nothobranchius</taxon>
    </lineage>
</organism>
<reference evidence="2" key="1">
    <citation type="submission" date="2014-08" db="EMBL/GenBank/DDBJ databases">
        <authorList>
            <person name="Senf B."/>
            <person name="Petzold A."/>
            <person name="Downie B.R."/>
            <person name="Koch P."/>
            <person name="Platzer M."/>
        </authorList>
    </citation>
    <scope>NUCLEOTIDE SEQUENCE [LARGE SCALE GENOMIC DNA]</scope>
    <source>
        <strain evidence="2">GRZ</strain>
    </source>
</reference>
<evidence type="ECO:0000256" key="1">
    <source>
        <dbReference type="SAM" id="MobiDB-lite"/>
    </source>
</evidence>
<feature type="region of interest" description="Disordered" evidence="1">
    <location>
        <begin position="47"/>
        <end position="68"/>
    </location>
</feature>
<accession>A0A8C6KS08</accession>
<feature type="compositionally biased region" description="Basic and acidic residues" evidence="1">
    <location>
        <begin position="7"/>
        <end position="23"/>
    </location>
</feature>